<feature type="region of interest" description="Disordered" evidence="1">
    <location>
        <begin position="476"/>
        <end position="533"/>
    </location>
</feature>
<feature type="compositionally biased region" description="Basic and acidic residues" evidence="1">
    <location>
        <begin position="286"/>
        <end position="298"/>
    </location>
</feature>
<reference evidence="2" key="1">
    <citation type="submission" date="2007-03" db="EMBL/GenBank/DDBJ databases">
        <authorList>
            <person name="Paulsen I."/>
        </authorList>
    </citation>
    <scope>NUCLEOTIDE SEQUENCE</scope>
    <source>
        <strain evidence="2">VEG</strain>
    </source>
</reference>
<feature type="compositionally biased region" description="Basic and acidic residues" evidence="1">
    <location>
        <begin position="221"/>
        <end position="232"/>
    </location>
</feature>
<dbReference type="Proteomes" id="UP000002226">
    <property type="component" value="Unassembled WGS sequence"/>
</dbReference>
<dbReference type="OrthoDB" id="333232at2759"/>
<evidence type="ECO:0000256" key="1">
    <source>
        <dbReference type="SAM" id="MobiDB-lite"/>
    </source>
</evidence>
<feature type="compositionally biased region" description="Basic and acidic residues" evidence="1">
    <location>
        <begin position="34"/>
        <end position="61"/>
    </location>
</feature>
<feature type="region of interest" description="Disordered" evidence="1">
    <location>
        <begin position="286"/>
        <end position="342"/>
    </location>
</feature>
<accession>V4ZFH2</accession>
<dbReference type="VEuPathDB" id="ToxoDB:TGVEG_292245"/>
<dbReference type="EMBL" id="AAYL02000084">
    <property type="protein sequence ID" value="ESS33968.1"/>
    <property type="molecule type" value="Genomic_DNA"/>
</dbReference>
<dbReference type="AlphaFoldDB" id="V4ZFH2"/>
<gene>
    <name evidence="2" type="ORF">TGVEG_292245</name>
</gene>
<evidence type="ECO:0000313" key="2">
    <source>
        <dbReference type="EMBL" id="ESS33968.1"/>
    </source>
</evidence>
<sequence>MRREDQRGSGQNEAGKAEFMTGGEAGVSAGSRRWRGETKERKQGQESEAETEQRSSCDGKQTHTVQEGNRGTSGYTKSGCRNLTMTRRCREAYSKGQRSRNRSFFLNVEVSKRAALEGKGLSARLDLTSRGKTWGACGLARRLKKRDICKGISRLSRRWEEPPAERRRTKRGRADGEVEVLPLSSSVWTGGGLGFGEATLYKKEWNWKRRETKGLLSRLGRNADEAKDKKDTGVTWPSRAPGEKGERGGGGGGSRGEQKLPLGETVHTCVAVKERFAKAKMHELEGKRGQRCESDARIPGESSRVKANPGGCQGRRRGGRKTKKRKPRHRRDFTPQRLTSTAEEVAATARRQATCASSSSCSAPLFHCFPSKSPSALEYFSSLTHVDASRCELLGAVFQVPALSGRCVSDQRQRRPLEGYTQQSQTMSPLPPSSSAFFLSSKAFLSSVIPLGLSLLPSLRLSASSLGRPPPRLSFRSFSSSSTSPSSSSSSSSPASAPSPPSSSSSSRSSASPGGRHRLVLPPDLPKGMKGSHGFLDGNSALAAAVEAALDKPSRTKRVAGKEISGKDYSRLMVPKQRKKKTKHTGGQNVTY</sequence>
<feature type="region of interest" description="Disordered" evidence="1">
    <location>
        <begin position="411"/>
        <end position="431"/>
    </location>
</feature>
<feature type="region of interest" description="Disordered" evidence="1">
    <location>
        <begin position="1"/>
        <end position="80"/>
    </location>
</feature>
<feature type="compositionally biased region" description="Basic residues" evidence="1">
    <location>
        <begin position="314"/>
        <end position="331"/>
    </location>
</feature>
<feature type="region of interest" description="Disordered" evidence="1">
    <location>
        <begin position="221"/>
        <end position="262"/>
    </location>
</feature>
<comment type="caution">
    <text evidence="2">The sequence shown here is derived from an EMBL/GenBank/DDBJ whole genome shotgun (WGS) entry which is preliminary data.</text>
</comment>
<feature type="compositionally biased region" description="Low complexity" evidence="1">
    <location>
        <begin position="476"/>
        <end position="514"/>
    </location>
</feature>
<keyword evidence="3" id="KW-1185">Reference proteome</keyword>
<feature type="compositionally biased region" description="Polar residues" evidence="1">
    <location>
        <begin position="62"/>
        <end position="80"/>
    </location>
</feature>
<organism evidence="2 3">
    <name type="scientific">Toxoplasma gondii (strain ATCC 50861 / VEG)</name>
    <dbReference type="NCBI Taxonomy" id="432359"/>
    <lineage>
        <taxon>Eukaryota</taxon>
        <taxon>Sar</taxon>
        <taxon>Alveolata</taxon>
        <taxon>Apicomplexa</taxon>
        <taxon>Conoidasida</taxon>
        <taxon>Coccidia</taxon>
        <taxon>Eucoccidiorida</taxon>
        <taxon>Eimeriorina</taxon>
        <taxon>Sarcocystidae</taxon>
        <taxon>Toxoplasma</taxon>
    </lineage>
</organism>
<name>V4ZFH2_TOXGV</name>
<evidence type="ECO:0000313" key="3">
    <source>
        <dbReference type="Proteomes" id="UP000002226"/>
    </source>
</evidence>
<protein>
    <submittedName>
        <fullName evidence="2">Uncharacterized protein</fullName>
    </submittedName>
</protein>
<proteinExistence type="predicted"/>